<reference evidence="1" key="1">
    <citation type="submission" date="2020-02" db="EMBL/GenBank/DDBJ databases">
        <authorList>
            <person name="Palmer J.M."/>
        </authorList>
    </citation>
    <scope>NUCLEOTIDE SEQUENCE</scope>
    <source>
        <strain evidence="1">EPUS1.4</strain>
        <tissue evidence="1">Thallus</tissue>
    </source>
</reference>
<dbReference type="AlphaFoldDB" id="A0A8H7ATU1"/>
<comment type="caution">
    <text evidence="1">The sequence shown here is derived from an EMBL/GenBank/DDBJ whole genome shotgun (WGS) entry which is preliminary data.</text>
</comment>
<proteinExistence type="predicted"/>
<protein>
    <submittedName>
        <fullName evidence="1">Uncharacterized protein</fullName>
    </submittedName>
</protein>
<organism evidence="1 2">
    <name type="scientific">Endocarpon pusillum</name>
    <dbReference type="NCBI Taxonomy" id="364733"/>
    <lineage>
        <taxon>Eukaryota</taxon>
        <taxon>Fungi</taxon>
        <taxon>Dikarya</taxon>
        <taxon>Ascomycota</taxon>
        <taxon>Pezizomycotina</taxon>
        <taxon>Eurotiomycetes</taxon>
        <taxon>Chaetothyriomycetidae</taxon>
        <taxon>Verrucariales</taxon>
        <taxon>Verrucariaceae</taxon>
        <taxon>Endocarpon</taxon>
    </lineage>
</organism>
<dbReference type="EMBL" id="JAACFV010000006">
    <property type="protein sequence ID" value="KAF7513424.1"/>
    <property type="molecule type" value="Genomic_DNA"/>
</dbReference>
<evidence type="ECO:0000313" key="2">
    <source>
        <dbReference type="Proteomes" id="UP000606974"/>
    </source>
</evidence>
<name>A0A8H7ATU1_9EURO</name>
<dbReference type="Proteomes" id="UP000606974">
    <property type="component" value="Unassembled WGS sequence"/>
</dbReference>
<evidence type="ECO:0000313" key="1">
    <source>
        <dbReference type="EMBL" id="KAF7513424.1"/>
    </source>
</evidence>
<keyword evidence="2" id="KW-1185">Reference proteome</keyword>
<sequence length="58" mass="7102">MDEETRPLLNYWSERTRWDRRWGPRGRGSFRRKRYVELPSPAFTRLEDDKAGFLSEVK</sequence>
<accession>A0A8H7ATU1</accession>
<gene>
    <name evidence="1" type="ORF">GJ744_009845</name>
</gene>